<evidence type="ECO:0000313" key="1">
    <source>
        <dbReference type="EMBL" id="MDQ6597813.1"/>
    </source>
</evidence>
<comment type="caution">
    <text evidence="2">The sequence shown here is derived from an EMBL/GenBank/DDBJ whole genome shotgun (WGS) entry which is preliminary data.</text>
</comment>
<dbReference type="Gene3D" id="3.40.50.1820">
    <property type="entry name" value="alpha/beta hydrolase"/>
    <property type="match status" value="1"/>
</dbReference>
<dbReference type="AlphaFoldDB" id="A0A4R5VLH1"/>
<proteinExistence type="predicted"/>
<dbReference type="Pfam" id="PF00756">
    <property type="entry name" value="Esterase"/>
    <property type="match status" value="1"/>
</dbReference>
<dbReference type="InterPro" id="IPR029058">
    <property type="entry name" value="AB_hydrolase_fold"/>
</dbReference>
<keyword evidence="4" id="KW-1185">Reference proteome</keyword>
<accession>A0A4R5VLH1</accession>
<organism evidence="2 3">
    <name type="scientific">Bacillus salipaludis</name>
    <dbReference type="NCBI Taxonomy" id="2547811"/>
    <lineage>
        <taxon>Bacteria</taxon>
        <taxon>Bacillati</taxon>
        <taxon>Bacillota</taxon>
        <taxon>Bacilli</taxon>
        <taxon>Bacillales</taxon>
        <taxon>Bacillaceae</taxon>
        <taxon>Bacillus</taxon>
    </lineage>
</organism>
<dbReference type="EMBL" id="SMYO01000018">
    <property type="protein sequence ID" value="TDK57338.1"/>
    <property type="molecule type" value="Genomic_DNA"/>
</dbReference>
<gene>
    <name evidence="2" type="ORF">E2K98_25110</name>
    <name evidence="1" type="ORF">RCG21_15815</name>
</gene>
<dbReference type="InterPro" id="IPR050583">
    <property type="entry name" value="Mycobacterial_A85_antigen"/>
</dbReference>
<dbReference type="GO" id="GO:0016787">
    <property type="term" value="F:hydrolase activity"/>
    <property type="evidence" value="ECO:0007669"/>
    <property type="project" value="UniProtKB-KW"/>
</dbReference>
<sequence>MLEFHSIRINAFKENRKIRVYVPESYQSTRTKYPVLYMHDGQNVFDDREAIGGVSLGLEKYLHDKKLDVIVVAIDQNPKERLNEYCPWVDGAYCEDVLGQPSTTGGKGKQYVEFIVNVLIPFIHNKYRTLKNANAIAGASLGVLISTYAACVYPEAFQHVAGISCAFYRNQEEIENLLFESNLSHIKSFYMDCGDKEARNDHVVSEKFLKSNERVCEIIKNKIFYSQFKVVKNGEHHYKYFIDRVPNLFTFLNRDMN</sequence>
<reference evidence="2 3" key="1">
    <citation type="submission" date="2019-03" db="EMBL/GenBank/DDBJ databases">
        <title>Bacillus niacini sp. nov. a Nicotinate-Metabolizing Mesophile Isolated from Soil.</title>
        <authorList>
            <person name="Zhang G."/>
        </authorList>
    </citation>
    <scope>NUCLEOTIDE SEQUENCE [LARGE SCALE GENOMIC DNA]</scope>
    <source>
        <strain evidence="2 3">WN066</strain>
    </source>
</reference>
<dbReference type="PANTHER" id="PTHR48098">
    <property type="entry name" value="ENTEROCHELIN ESTERASE-RELATED"/>
    <property type="match status" value="1"/>
</dbReference>
<evidence type="ECO:0000313" key="3">
    <source>
        <dbReference type="Proteomes" id="UP000295132"/>
    </source>
</evidence>
<dbReference type="RefSeq" id="WP_133339084.1">
    <property type="nucleotide sequence ID" value="NZ_JAVGVR010000001.1"/>
</dbReference>
<dbReference type="SUPFAM" id="SSF53474">
    <property type="entry name" value="alpha/beta-Hydrolases"/>
    <property type="match status" value="1"/>
</dbReference>
<protein>
    <submittedName>
        <fullName evidence="1 2">Alpha/beta hydrolase</fullName>
    </submittedName>
</protein>
<keyword evidence="2" id="KW-0378">Hydrolase</keyword>
<reference evidence="1" key="2">
    <citation type="submission" date="2023-08" db="EMBL/GenBank/DDBJ databases">
        <title>Nitrogen cycling bacteria in agricultural field soils.</title>
        <authorList>
            <person name="Jang J."/>
        </authorList>
    </citation>
    <scope>NUCLEOTIDE SEQUENCE</scope>
    <source>
        <strain evidence="1">PS3-36</strain>
    </source>
</reference>
<dbReference type="Proteomes" id="UP000295132">
    <property type="component" value="Unassembled WGS sequence"/>
</dbReference>
<dbReference type="EMBL" id="JAVGVR010000001">
    <property type="protein sequence ID" value="MDQ6597813.1"/>
    <property type="molecule type" value="Genomic_DNA"/>
</dbReference>
<dbReference type="InterPro" id="IPR000801">
    <property type="entry name" value="Esterase-like"/>
</dbReference>
<dbReference type="Proteomes" id="UP001178888">
    <property type="component" value="Unassembled WGS sequence"/>
</dbReference>
<name>A0A4R5VLH1_9BACI</name>
<evidence type="ECO:0000313" key="4">
    <source>
        <dbReference type="Proteomes" id="UP001178888"/>
    </source>
</evidence>
<dbReference type="PANTHER" id="PTHR48098:SF6">
    <property type="entry name" value="FERRI-BACILLIBACTIN ESTERASE BESA"/>
    <property type="match status" value="1"/>
</dbReference>
<evidence type="ECO:0000313" key="2">
    <source>
        <dbReference type="EMBL" id="TDK57338.1"/>
    </source>
</evidence>